<dbReference type="OrthoDB" id="8904098at2759"/>
<dbReference type="InterPro" id="IPR018456">
    <property type="entry name" value="PTR2_symporter_CS"/>
</dbReference>
<dbReference type="EMBL" id="KK914782">
    <property type="protein sequence ID" value="KDP28772.1"/>
    <property type="molecule type" value="Genomic_DNA"/>
</dbReference>
<evidence type="ECO:0000256" key="6">
    <source>
        <dbReference type="RuleBase" id="RU003755"/>
    </source>
</evidence>
<accession>A0A067JY33</accession>
<evidence type="ECO:0000256" key="4">
    <source>
        <dbReference type="ARBA" id="ARBA00022989"/>
    </source>
</evidence>
<gene>
    <name evidence="9" type="ORF">JCGZ_14543</name>
</gene>
<feature type="transmembrane region" description="Helical" evidence="8">
    <location>
        <begin position="38"/>
        <end position="60"/>
    </location>
</feature>
<feature type="transmembrane region" description="Helical" evidence="8">
    <location>
        <begin position="289"/>
        <end position="310"/>
    </location>
</feature>
<dbReference type="AlphaFoldDB" id="A0A067JY33"/>
<name>A0A067JY33_JATCU</name>
<evidence type="ECO:0000256" key="5">
    <source>
        <dbReference type="ARBA" id="ARBA00023136"/>
    </source>
</evidence>
<keyword evidence="6" id="KW-0813">Transport</keyword>
<protein>
    <recommendedName>
        <fullName evidence="11">Major facilitator superfamily (MFS) profile domain-containing protein</fullName>
    </recommendedName>
</protein>
<evidence type="ECO:0000313" key="9">
    <source>
        <dbReference type="EMBL" id="KDP28772.1"/>
    </source>
</evidence>
<evidence type="ECO:0000256" key="2">
    <source>
        <dbReference type="ARBA" id="ARBA00005982"/>
    </source>
</evidence>
<evidence type="ECO:0000256" key="7">
    <source>
        <dbReference type="SAM" id="MobiDB-lite"/>
    </source>
</evidence>
<dbReference type="GO" id="GO:0022857">
    <property type="term" value="F:transmembrane transporter activity"/>
    <property type="evidence" value="ECO:0007669"/>
    <property type="project" value="InterPro"/>
</dbReference>
<feature type="region of interest" description="Disordered" evidence="7">
    <location>
        <begin position="1"/>
        <end position="22"/>
    </location>
</feature>
<evidence type="ECO:0000256" key="1">
    <source>
        <dbReference type="ARBA" id="ARBA00004141"/>
    </source>
</evidence>
<feature type="transmembrane region" description="Helical" evidence="8">
    <location>
        <begin position="330"/>
        <end position="350"/>
    </location>
</feature>
<feature type="transmembrane region" description="Helical" evidence="8">
    <location>
        <begin position="80"/>
        <end position="99"/>
    </location>
</feature>
<evidence type="ECO:0000256" key="8">
    <source>
        <dbReference type="SAM" id="Phobius"/>
    </source>
</evidence>
<evidence type="ECO:0008006" key="11">
    <source>
        <dbReference type="Google" id="ProtNLM"/>
    </source>
</evidence>
<keyword evidence="4 8" id="KW-1133">Transmembrane helix</keyword>
<keyword evidence="3 6" id="KW-0812">Transmembrane</keyword>
<comment type="similarity">
    <text evidence="2 6">Belongs to the major facilitator superfamily. Proton-dependent oligopeptide transporter (POT/PTR) (TC 2.A.17) family.</text>
</comment>
<dbReference type="Gene3D" id="1.20.1250.20">
    <property type="entry name" value="MFS general substrate transporter like domains"/>
    <property type="match status" value="1"/>
</dbReference>
<dbReference type="Proteomes" id="UP000027138">
    <property type="component" value="Unassembled WGS sequence"/>
</dbReference>
<keyword evidence="10" id="KW-1185">Reference proteome</keyword>
<dbReference type="GO" id="GO:0006857">
    <property type="term" value="P:oligopeptide transport"/>
    <property type="evidence" value="ECO:0007669"/>
    <property type="project" value="InterPro"/>
</dbReference>
<organism evidence="9 10">
    <name type="scientific">Jatropha curcas</name>
    <name type="common">Barbados nut</name>
    <dbReference type="NCBI Taxonomy" id="180498"/>
    <lineage>
        <taxon>Eukaryota</taxon>
        <taxon>Viridiplantae</taxon>
        <taxon>Streptophyta</taxon>
        <taxon>Embryophyta</taxon>
        <taxon>Tracheophyta</taxon>
        <taxon>Spermatophyta</taxon>
        <taxon>Magnoliopsida</taxon>
        <taxon>eudicotyledons</taxon>
        <taxon>Gunneridae</taxon>
        <taxon>Pentapetalae</taxon>
        <taxon>rosids</taxon>
        <taxon>fabids</taxon>
        <taxon>Malpighiales</taxon>
        <taxon>Euphorbiaceae</taxon>
        <taxon>Crotonoideae</taxon>
        <taxon>Jatropheae</taxon>
        <taxon>Jatropha</taxon>
    </lineage>
</organism>
<feature type="transmembrane region" description="Helical" evidence="8">
    <location>
        <begin position="187"/>
        <end position="209"/>
    </location>
</feature>
<dbReference type="SUPFAM" id="SSF103473">
    <property type="entry name" value="MFS general substrate transporter"/>
    <property type="match status" value="1"/>
</dbReference>
<proteinExistence type="inferred from homology"/>
<dbReference type="GO" id="GO:0016020">
    <property type="term" value="C:membrane"/>
    <property type="evidence" value="ECO:0007669"/>
    <property type="project" value="UniProtKB-SubCell"/>
</dbReference>
<dbReference type="Pfam" id="PF00854">
    <property type="entry name" value="PTR2"/>
    <property type="match status" value="2"/>
</dbReference>
<dbReference type="PROSITE" id="PS01023">
    <property type="entry name" value="PTR2_2"/>
    <property type="match status" value="1"/>
</dbReference>
<evidence type="ECO:0000256" key="3">
    <source>
        <dbReference type="ARBA" id="ARBA00022692"/>
    </source>
</evidence>
<comment type="subcellular location">
    <subcellularLocation>
        <location evidence="1 6">Membrane</location>
        <topology evidence="1 6">Multi-pass membrane protein</topology>
    </subcellularLocation>
</comment>
<dbReference type="InterPro" id="IPR000109">
    <property type="entry name" value="POT_fam"/>
</dbReference>
<feature type="transmembrane region" description="Helical" evidence="8">
    <location>
        <begin position="215"/>
        <end position="234"/>
    </location>
</feature>
<reference evidence="9 10" key="1">
    <citation type="journal article" date="2014" name="PLoS ONE">
        <title>Global Analysis of Gene Expression Profiles in Physic Nut (Jatropha curcas L.) Seedlings Exposed to Salt Stress.</title>
        <authorList>
            <person name="Zhang L."/>
            <person name="Zhang C."/>
            <person name="Wu P."/>
            <person name="Chen Y."/>
            <person name="Li M."/>
            <person name="Jiang H."/>
            <person name="Wu G."/>
        </authorList>
    </citation>
    <scope>NUCLEOTIDE SEQUENCE [LARGE SCALE GENOMIC DNA]</scope>
    <source>
        <strain evidence="10">cv. GZQX0401</strain>
        <tissue evidence="9">Young leaves</tissue>
    </source>
</reference>
<sequence>MEAEQESGVGASLPRDGSLDRHGKPALKGSTGGWRWGMLLLAILGLVTLSYVGVEVNMVLFSKSVLRQTNAEAANTFSQWMGTAYLFSLMGAFISDSYLRRYLCRIPSCPRYWVSSIIILNFLLKPHGCGPLEVLCEPHAPIEVAVFYISIYLIAFGNGAPEPALATFGADQFDEEDPKEKQYKKSFYSYFYVAINLGSLVAETVLVYIDNMGYWFVGFWICVACAVVAYLLLLSGTFRYRHFKPSDFLIALPLPPHGHDRSGRPRPAPNPWHLCTITQVEVKCILRLLPIWFCTLLPSGVFIQLLSLFVEQGAAMDKTISKFYIPPASMTAFDIISSSAFILSYDSLILPSIMKVTRRKPKPLGKLQRIGIGLIVPPQYIPLGASEALVDVAQMQFFASQTPDALTSLGISLSMPSTAIGSYNTV</sequence>
<dbReference type="PANTHER" id="PTHR11654">
    <property type="entry name" value="OLIGOPEPTIDE TRANSPORTER-RELATED"/>
    <property type="match status" value="1"/>
</dbReference>
<dbReference type="InterPro" id="IPR036259">
    <property type="entry name" value="MFS_trans_sf"/>
</dbReference>
<keyword evidence="5 8" id="KW-0472">Membrane</keyword>
<evidence type="ECO:0000313" key="10">
    <source>
        <dbReference type="Proteomes" id="UP000027138"/>
    </source>
</evidence>